<keyword evidence="3" id="KW-1185">Reference proteome</keyword>
<name>A0A7J7G5I1_CAMSI</name>
<feature type="compositionally biased region" description="Polar residues" evidence="1">
    <location>
        <begin position="61"/>
        <end position="76"/>
    </location>
</feature>
<reference evidence="3" key="1">
    <citation type="journal article" date="2020" name="Nat. Commun.">
        <title>Genome assembly of wild tea tree DASZ reveals pedigree and selection history of tea varieties.</title>
        <authorList>
            <person name="Zhang W."/>
            <person name="Zhang Y."/>
            <person name="Qiu H."/>
            <person name="Guo Y."/>
            <person name="Wan H."/>
            <person name="Zhang X."/>
            <person name="Scossa F."/>
            <person name="Alseekh S."/>
            <person name="Zhang Q."/>
            <person name="Wang P."/>
            <person name="Xu L."/>
            <person name="Schmidt M.H."/>
            <person name="Jia X."/>
            <person name="Li D."/>
            <person name="Zhu A."/>
            <person name="Guo F."/>
            <person name="Chen W."/>
            <person name="Ni D."/>
            <person name="Usadel B."/>
            <person name="Fernie A.R."/>
            <person name="Wen W."/>
        </authorList>
    </citation>
    <scope>NUCLEOTIDE SEQUENCE [LARGE SCALE GENOMIC DNA]</scope>
    <source>
        <strain evidence="3">cv. G240</strain>
    </source>
</reference>
<accession>A0A7J7G5I1</accession>
<dbReference type="AlphaFoldDB" id="A0A7J7G5I1"/>
<organism evidence="2 3">
    <name type="scientific">Camellia sinensis</name>
    <name type="common">Tea plant</name>
    <name type="synonym">Thea sinensis</name>
    <dbReference type="NCBI Taxonomy" id="4442"/>
    <lineage>
        <taxon>Eukaryota</taxon>
        <taxon>Viridiplantae</taxon>
        <taxon>Streptophyta</taxon>
        <taxon>Embryophyta</taxon>
        <taxon>Tracheophyta</taxon>
        <taxon>Spermatophyta</taxon>
        <taxon>Magnoliopsida</taxon>
        <taxon>eudicotyledons</taxon>
        <taxon>Gunneridae</taxon>
        <taxon>Pentapetalae</taxon>
        <taxon>asterids</taxon>
        <taxon>Ericales</taxon>
        <taxon>Theaceae</taxon>
        <taxon>Camellia</taxon>
    </lineage>
</organism>
<evidence type="ECO:0000256" key="1">
    <source>
        <dbReference type="SAM" id="MobiDB-lite"/>
    </source>
</evidence>
<dbReference type="Proteomes" id="UP000593564">
    <property type="component" value="Unassembled WGS sequence"/>
</dbReference>
<protein>
    <submittedName>
        <fullName evidence="2">Uncharacterized protein</fullName>
    </submittedName>
</protein>
<sequence>MVNKLHTKFFQVQEKVTTLTLRQDVQKEALVEAAKNLSTTGLLHRSRDSHPYSYSNRVTVVTSAGGSRSQGEASSTQKRKSYEDRNPYPCSLENVKALVKEWVADSELTLPPIGVPLTKKDKKSSDYFIYHRATRHPTRDYWILKSIFKKKVDANELNFKDAGNRVVRKDPYLNHKEKGKNIHMIGYLGPLRDQVRMASYYDELEEIATSQPLETVPTEAKLANDTHAQALQNSVKFLYINDVEFKRAFLGGASINIITTNTFVKAGIPESRMVRQSITVTELGCTDMGKRTVTINASEKPFRVEEAHYSDAVFFTELSTNETPRTGKVVGVKLPKWEDIRDAEAAPEISGHQMSNKSISPPPKIVKMRKGGKIVYYL</sequence>
<dbReference type="EMBL" id="JACBKZ010000014">
    <property type="protein sequence ID" value="KAF5934594.1"/>
    <property type="molecule type" value="Genomic_DNA"/>
</dbReference>
<feature type="region of interest" description="Disordered" evidence="1">
    <location>
        <begin position="61"/>
        <end position="86"/>
    </location>
</feature>
<evidence type="ECO:0000313" key="3">
    <source>
        <dbReference type="Proteomes" id="UP000593564"/>
    </source>
</evidence>
<comment type="caution">
    <text evidence="2">The sequence shown here is derived from an EMBL/GenBank/DDBJ whole genome shotgun (WGS) entry which is preliminary data.</text>
</comment>
<evidence type="ECO:0000313" key="2">
    <source>
        <dbReference type="EMBL" id="KAF5934594.1"/>
    </source>
</evidence>
<proteinExistence type="predicted"/>
<reference evidence="2 3" key="2">
    <citation type="submission" date="2020-07" db="EMBL/GenBank/DDBJ databases">
        <title>Genome assembly of wild tea tree DASZ reveals pedigree and selection history of tea varieties.</title>
        <authorList>
            <person name="Zhang W."/>
        </authorList>
    </citation>
    <scope>NUCLEOTIDE SEQUENCE [LARGE SCALE GENOMIC DNA]</scope>
    <source>
        <strain evidence="3">cv. G240</strain>
        <tissue evidence="2">Leaf</tissue>
    </source>
</reference>
<gene>
    <name evidence="2" type="ORF">HYC85_030765</name>
</gene>